<dbReference type="CDD" id="cd06170">
    <property type="entry name" value="LuxR_C_like"/>
    <property type="match status" value="1"/>
</dbReference>
<keyword evidence="9" id="KW-1185">Reference proteome</keyword>
<evidence type="ECO:0000256" key="2">
    <source>
        <dbReference type="ARBA" id="ARBA00023015"/>
    </source>
</evidence>
<dbReference type="SMART" id="SM00448">
    <property type="entry name" value="REC"/>
    <property type="match status" value="1"/>
</dbReference>
<dbReference type="Pfam" id="PF00196">
    <property type="entry name" value="GerE"/>
    <property type="match status" value="1"/>
</dbReference>
<keyword evidence="2" id="KW-0805">Transcription regulation</keyword>
<accession>A0A941FI78</accession>
<dbReference type="SUPFAM" id="SSF46894">
    <property type="entry name" value="C-terminal effector domain of the bipartite response regulators"/>
    <property type="match status" value="1"/>
</dbReference>
<proteinExistence type="predicted"/>
<dbReference type="Gene3D" id="3.40.50.2300">
    <property type="match status" value="1"/>
</dbReference>
<feature type="modified residue" description="4-aspartylphosphate" evidence="5">
    <location>
        <position position="54"/>
    </location>
</feature>
<dbReference type="SMART" id="SM00421">
    <property type="entry name" value="HTH_LUXR"/>
    <property type="match status" value="1"/>
</dbReference>
<dbReference type="InterPro" id="IPR000792">
    <property type="entry name" value="Tscrpt_reg_LuxR_C"/>
</dbReference>
<dbReference type="PANTHER" id="PTHR43214">
    <property type="entry name" value="TWO-COMPONENT RESPONSE REGULATOR"/>
    <property type="match status" value="1"/>
</dbReference>
<evidence type="ECO:0000313" key="9">
    <source>
        <dbReference type="Proteomes" id="UP000682308"/>
    </source>
</evidence>
<dbReference type="InterPro" id="IPR016032">
    <property type="entry name" value="Sig_transdc_resp-reg_C-effctor"/>
</dbReference>
<dbReference type="PROSITE" id="PS00622">
    <property type="entry name" value="HTH_LUXR_1"/>
    <property type="match status" value="1"/>
</dbReference>
<dbReference type="PROSITE" id="PS50110">
    <property type="entry name" value="RESPONSE_REGULATORY"/>
    <property type="match status" value="1"/>
</dbReference>
<gene>
    <name evidence="8" type="ORF">KEF29_17090</name>
</gene>
<dbReference type="AlphaFoldDB" id="A0A941FI78"/>
<dbReference type="CDD" id="cd17535">
    <property type="entry name" value="REC_NarL-like"/>
    <property type="match status" value="1"/>
</dbReference>
<feature type="domain" description="Response regulatory" evidence="7">
    <location>
        <begin position="3"/>
        <end position="119"/>
    </location>
</feature>
<evidence type="ECO:0000259" key="7">
    <source>
        <dbReference type="PROSITE" id="PS50110"/>
    </source>
</evidence>
<dbReference type="InterPro" id="IPR039420">
    <property type="entry name" value="WalR-like"/>
</dbReference>
<keyword evidence="1 5" id="KW-0597">Phosphoprotein</keyword>
<dbReference type="PANTHER" id="PTHR43214:SF24">
    <property type="entry name" value="TRANSCRIPTIONAL REGULATORY PROTEIN NARL-RELATED"/>
    <property type="match status" value="1"/>
</dbReference>
<dbReference type="Pfam" id="PF00072">
    <property type="entry name" value="Response_reg"/>
    <property type="match status" value="1"/>
</dbReference>
<evidence type="ECO:0000256" key="4">
    <source>
        <dbReference type="ARBA" id="ARBA00023163"/>
    </source>
</evidence>
<sequence length="219" mass="23631">MTTVLIVDDQALQRLGLRMLLEAQPDMTVVDEATSGGEAVRKAAELRPDVVLMDVRMPGMDGIEATRRIAESGGRSRVLVLTTFDLDEYAYEALRAGASGFFLKDARPDELVVGIRAVAAGDSVISPGITRRLIDTYTQRVPGGRGAAQEHRLAQLTERERDVLTALAGGATNAEIAAHLHLAESTVKSHVSRILTKIDARDRVQAVIFAYDAGLVRPS</sequence>
<dbReference type="InterPro" id="IPR011006">
    <property type="entry name" value="CheY-like_superfamily"/>
</dbReference>
<protein>
    <submittedName>
        <fullName evidence="8">Response regulator transcription factor</fullName>
    </submittedName>
</protein>
<dbReference type="InterPro" id="IPR058245">
    <property type="entry name" value="NreC/VraR/RcsB-like_REC"/>
</dbReference>
<organism evidence="8 9">
    <name type="scientific">Streptomyces tuirus</name>
    <dbReference type="NCBI Taxonomy" id="68278"/>
    <lineage>
        <taxon>Bacteria</taxon>
        <taxon>Bacillati</taxon>
        <taxon>Actinomycetota</taxon>
        <taxon>Actinomycetes</taxon>
        <taxon>Kitasatosporales</taxon>
        <taxon>Streptomycetaceae</taxon>
        <taxon>Streptomyces</taxon>
    </lineage>
</organism>
<dbReference type="PRINTS" id="PR00038">
    <property type="entry name" value="HTHLUXR"/>
</dbReference>
<dbReference type="EMBL" id="JAGTPG010000002">
    <property type="protein sequence ID" value="MBR8640467.1"/>
    <property type="molecule type" value="Genomic_DNA"/>
</dbReference>
<dbReference type="PROSITE" id="PS50043">
    <property type="entry name" value="HTH_LUXR_2"/>
    <property type="match status" value="1"/>
</dbReference>
<evidence type="ECO:0000256" key="3">
    <source>
        <dbReference type="ARBA" id="ARBA00023125"/>
    </source>
</evidence>
<feature type="domain" description="HTH luxR-type" evidence="6">
    <location>
        <begin position="149"/>
        <end position="214"/>
    </location>
</feature>
<dbReference type="GO" id="GO:0006355">
    <property type="term" value="P:regulation of DNA-templated transcription"/>
    <property type="evidence" value="ECO:0007669"/>
    <property type="project" value="InterPro"/>
</dbReference>
<evidence type="ECO:0000259" key="6">
    <source>
        <dbReference type="PROSITE" id="PS50043"/>
    </source>
</evidence>
<dbReference type="GO" id="GO:0003677">
    <property type="term" value="F:DNA binding"/>
    <property type="evidence" value="ECO:0007669"/>
    <property type="project" value="UniProtKB-KW"/>
</dbReference>
<comment type="caution">
    <text evidence="8">The sequence shown here is derived from an EMBL/GenBank/DDBJ whole genome shotgun (WGS) entry which is preliminary data.</text>
</comment>
<reference evidence="8 9" key="1">
    <citation type="submission" date="2021-04" db="EMBL/GenBank/DDBJ databases">
        <title>Characterization of the biosynthetic gene cluster of new lipopeptides with antitumor activity in the genome of the marine Streptomyces PHM034.</title>
        <authorList>
            <person name="Ceniceros A."/>
            <person name="Canedo L."/>
            <person name="Mendez C."/>
            <person name="Olano C."/>
            <person name="Schleissner C."/>
            <person name="Cuevas C."/>
            <person name="De La Calle F."/>
            <person name="Salas J.A."/>
        </authorList>
    </citation>
    <scope>NUCLEOTIDE SEQUENCE [LARGE SCALE GENOMIC DNA]</scope>
    <source>
        <strain evidence="8 9">PHM034</strain>
    </source>
</reference>
<name>A0A941FI78_9ACTN</name>
<dbReference type="GO" id="GO:0000160">
    <property type="term" value="P:phosphorelay signal transduction system"/>
    <property type="evidence" value="ECO:0007669"/>
    <property type="project" value="InterPro"/>
</dbReference>
<dbReference type="Proteomes" id="UP000682308">
    <property type="component" value="Unassembled WGS sequence"/>
</dbReference>
<evidence type="ECO:0000256" key="1">
    <source>
        <dbReference type="ARBA" id="ARBA00022553"/>
    </source>
</evidence>
<keyword evidence="3" id="KW-0238">DNA-binding</keyword>
<dbReference type="SUPFAM" id="SSF52172">
    <property type="entry name" value="CheY-like"/>
    <property type="match status" value="1"/>
</dbReference>
<evidence type="ECO:0000313" key="8">
    <source>
        <dbReference type="EMBL" id="MBR8640467.1"/>
    </source>
</evidence>
<evidence type="ECO:0000256" key="5">
    <source>
        <dbReference type="PROSITE-ProRule" id="PRU00169"/>
    </source>
</evidence>
<keyword evidence="4" id="KW-0804">Transcription</keyword>
<dbReference type="InterPro" id="IPR001789">
    <property type="entry name" value="Sig_transdc_resp-reg_receiver"/>
</dbReference>